<feature type="domain" description="Type II secretion system protein GspF" evidence="7">
    <location>
        <begin position="113"/>
        <end position="234"/>
    </location>
</feature>
<keyword evidence="2" id="KW-1003">Cell membrane</keyword>
<reference evidence="8 9" key="1">
    <citation type="submission" date="2019-06" db="EMBL/GenBank/DDBJ databases">
        <title>Sequencing the genomes of 1000 actinobacteria strains.</title>
        <authorList>
            <person name="Klenk H.-P."/>
        </authorList>
    </citation>
    <scope>NUCLEOTIDE SEQUENCE [LARGE SCALE GENOMIC DNA]</scope>
    <source>
        <strain evidence="8 9">DSM 8251</strain>
    </source>
</reference>
<dbReference type="PANTHER" id="PTHR35007:SF3">
    <property type="entry name" value="POSSIBLE CONSERVED ALANINE RICH MEMBRANE PROTEIN"/>
    <property type="match status" value="1"/>
</dbReference>
<dbReference type="AlphaFoldDB" id="A0A542ZD60"/>
<evidence type="ECO:0000256" key="3">
    <source>
        <dbReference type="ARBA" id="ARBA00022692"/>
    </source>
</evidence>
<keyword evidence="3 6" id="KW-0812">Transmembrane</keyword>
<dbReference type="Pfam" id="PF00482">
    <property type="entry name" value="T2SSF"/>
    <property type="match status" value="1"/>
</dbReference>
<protein>
    <submittedName>
        <fullName evidence="8">Type II secretion system protein F (GspF)</fullName>
    </submittedName>
</protein>
<name>A0A542ZD60_9ACTN</name>
<proteinExistence type="predicted"/>
<feature type="transmembrane region" description="Helical" evidence="6">
    <location>
        <begin position="219"/>
        <end position="247"/>
    </location>
</feature>
<evidence type="ECO:0000256" key="1">
    <source>
        <dbReference type="ARBA" id="ARBA00004651"/>
    </source>
</evidence>
<keyword evidence="5 6" id="KW-0472">Membrane</keyword>
<gene>
    <name evidence="8" type="ORF">FB460_2044</name>
</gene>
<comment type="subcellular location">
    <subcellularLocation>
        <location evidence="1">Cell membrane</location>
        <topology evidence="1">Multi-pass membrane protein</topology>
    </subcellularLocation>
</comment>
<evidence type="ECO:0000313" key="9">
    <source>
        <dbReference type="Proteomes" id="UP000316196"/>
    </source>
</evidence>
<dbReference type="Proteomes" id="UP000316196">
    <property type="component" value="Unassembled WGS sequence"/>
</dbReference>
<keyword evidence="4 6" id="KW-1133">Transmembrane helix</keyword>
<dbReference type="EMBL" id="VFOR01000002">
    <property type="protein sequence ID" value="TQL58190.1"/>
    <property type="molecule type" value="Genomic_DNA"/>
</dbReference>
<evidence type="ECO:0000259" key="7">
    <source>
        <dbReference type="Pfam" id="PF00482"/>
    </source>
</evidence>
<dbReference type="RefSeq" id="WP_142094006.1">
    <property type="nucleotide sequence ID" value="NZ_BAAAMD010000002.1"/>
</dbReference>
<dbReference type="PANTHER" id="PTHR35007">
    <property type="entry name" value="INTEGRAL MEMBRANE PROTEIN-RELATED"/>
    <property type="match status" value="1"/>
</dbReference>
<evidence type="ECO:0000313" key="8">
    <source>
        <dbReference type="EMBL" id="TQL58190.1"/>
    </source>
</evidence>
<dbReference type="InterPro" id="IPR018076">
    <property type="entry name" value="T2SS_GspF_dom"/>
</dbReference>
<evidence type="ECO:0000256" key="2">
    <source>
        <dbReference type="ARBA" id="ARBA00022475"/>
    </source>
</evidence>
<accession>A0A542ZD60</accession>
<organism evidence="8 9">
    <name type="scientific">Propioniferax innocua</name>
    <dbReference type="NCBI Taxonomy" id="1753"/>
    <lineage>
        <taxon>Bacteria</taxon>
        <taxon>Bacillati</taxon>
        <taxon>Actinomycetota</taxon>
        <taxon>Actinomycetes</taxon>
        <taxon>Propionibacteriales</taxon>
        <taxon>Propionibacteriaceae</taxon>
        <taxon>Propioniferax</taxon>
    </lineage>
</organism>
<sequence>MASMLALAAACSWAAAVWLLVPGTRGALGRLVMEREGSVWFEPPPGALSRRVRAVMSVAVGVIVVVLVGVGPLVGALLGCGAGLAAFVGLRFVSTEDRAAHREELMLDLPEILDLLASALASGAPLRRAVRMVADLAETPVTEELRQVVARIDVGMPDADAWAALADDPVLGETARDLARQVESGTGVEELLRVRAADARTEAVALRQRRARTAGVRSALPLAACFLPAFVLVGIVPAVAGAVVALWPGL</sequence>
<feature type="transmembrane region" description="Helical" evidence="6">
    <location>
        <begin position="58"/>
        <end position="88"/>
    </location>
</feature>
<keyword evidence="9" id="KW-1185">Reference proteome</keyword>
<evidence type="ECO:0000256" key="6">
    <source>
        <dbReference type="SAM" id="Phobius"/>
    </source>
</evidence>
<comment type="caution">
    <text evidence="8">The sequence shown here is derived from an EMBL/GenBank/DDBJ whole genome shotgun (WGS) entry which is preliminary data.</text>
</comment>
<dbReference type="GO" id="GO:0005886">
    <property type="term" value="C:plasma membrane"/>
    <property type="evidence" value="ECO:0007669"/>
    <property type="project" value="UniProtKB-SubCell"/>
</dbReference>
<evidence type="ECO:0000256" key="5">
    <source>
        <dbReference type="ARBA" id="ARBA00023136"/>
    </source>
</evidence>
<evidence type="ECO:0000256" key="4">
    <source>
        <dbReference type="ARBA" id="ARBA00022989"/>
    </source>
</evidence>